<dbReference type="EMBL" id="CP109535">
    <property type="protein sequence ID" value="WTZ00384.1"/>
    <property type="molecule type" value="Genomic_DNA"/>
</dbReference>
<evidence type="ECO:0000256" key="1">
    <source>
        <dbReference type="SAM" id="MobiDB-lite"/>
    </source>
</evidence>
<dbReference type="Pfam" id="PF01636">
    <property type="entry name" value="APH"/>
    <property type="match status" value="1"/>
</dbReference>
<evidence type="ECO:0000259" key="2">
    <source>
        <dbReference type="Pfam" id="PF01636"/>
    </source>
</evidence>
<feature type="compositionally biased region" description="Low complexity" evidence="1">
    <location>
        <begin position="20"/>
        <end position="30"/>
    </location>
</feature>
<protein>
    <submittedName>
        <fullName evidence="4">Phosphotransferase</fullName>
    </submittedName>
</protein>
<dbReference type="Gene3D" id="3.90.1200.10">
    <property type="match status" value="1"/>
</dbReference>
<feature type="domain" description="Aminoglycoside phosphotransferase" evidence="2">
    <location>
        <begin position="130"/>
        <end position="176"/>
    </location>
</feature>
<evidence type="ECO:0000313" key="3">
    <source>
        <dbReference type="EMBL" id="WTZ00004.1"/>
    </source>
</evidence>
<evidence type="ECO:0000313" key="4">
    <source>
        <dbReference type="EMBL" id="WTZ00384.1"/>
    </source>
</evidence>
<gene>
    <name evidence="3" type="ORF">OG626_00360</name>
    <name evidence="4" type="ORF">OG626_36045</name>
</gene>
<name>A0AAU3H668_9ACTN</name>
<dbReference type="SUPFAM" id="SSF56112">
    <property type="entry name" value="Protein kinase-like (PK-like)"/>
    <property type="match status" value="1"/>
</dbReference>
<dbReference type="EMBL" id="CP109535">
    <property type="protein sequence ID" value="WTZ00004.1"/>
    <property type="molecule type" value="Genomic_DNA"/>
</dbReference>
<sequence length="218" mass="22763">MSTCTGSPDRSHVHGGGRPGACPAGPGTPAHQGVPPLPPDLQPRITPIRWHRLLAVIVGQQGAHQPQQPGQRGRATPSGEHLTHRRLRHRLPLPAHLPATYKDPLGPLTINNTPAGRTPRSGNHPGAYPFLVDRGPVSAVIDFGDVTSGDPAADLSVAWTLFTAEQRAAALRQAYGSNGRRPGGSADQGLIHRRIEALHCGCGACGSPAGLSTPGWCA</sequence>
<proteinExistence type="predicted"/>
<feature type="compositionally biased region" description="Low complexity" evidence="1">
    <location>
        <begin position="61"/>
        <end position="75"/>
    </location>
</feature>
<accession>A0AAU3H668</accession>
<dbReference type="AlphaFoldDB" id="A0AAU3H668"/>
<dbReference type="InterPro" id="IPR002575">
    <property type="entry name" value="Aminoglycoside_PTrfase"/>
</dbReference>
<feature type="region of interest" description="Disordered" evidence="1">
    <location>
        <begin position="61"/>
        <end position="82"/>
    </location>
</feature>
<dbReference type="InterPro" id="IPR011009">
    <property type="entry name" value="Kinase-like_dom_sf"/>
</dbReference>
<reference evidence="4" key="1">
    <citation type="submission" date="2022-10" db="EMBL/GenBank/DDBJ databases">
        <title>The complete genomes of actinobacterial strains from the NBC collection.</title>
        <authorList>
            <person name="Joergensen T.S."/>
            <person name="Alvarez Arevalo M."/>
            <person name="Sterndorff E.B."/>
            <person name="Faurdal D."/>
            <person name="Vuksanovic O."/>
            <person name="Mourched A.-S."/>
            <person name="Charusanti P."/>
            <person name="Shaw S."/>
            <person name="Blin K."/>
            <person name="Weber T."/>
        </authorList>
    </citation>
    <scope>NUCLEOTIDE SEQUENCE</scope>
    <source>
        <strain evidence="4">NBC_01401</strain>
    </source>
</reference>
<feature type="region of interest" description="Disordered" evidence="1">
    <location>
        <begin position="1"/>
        <end position="44"/>
    </location>
</feature>
<organism evidence="4">
    <name type="scientific">Streptomyces sp. NBC_01401</name>
    <dbReference type="NCBI Taxonomy" id="2903854"/>
    <lineage>
        <taxon>Bacteria</taxon>
        <taxon>Bacillati</taxon>
        <taxon>Actinomycetota</taxon>
        <taxon>Actinomycetes</taxon>
        <taxon>Kitasatosporales</taxon>
        <taxon>Streptomycetaceae</taxon>
        <taxon>Streptomyces</taxon>
    </lineage>
</organism>